<feature type="transmembrane region" description="Helical" evidence="3">
    <location>
        <begin position="43"/>
        <end position="64"/>
    </location>
</feature>
<comment type="caution">
    <text evidence="5">The sequence shown here is derived from an EMBL/GenBank/DDBJ whole genome shotgun (WGS) entry which is preliminary data.</text>
</comment>
<keyword evidence="6" id="KW-1185">Reference proteome</keyword>
<feature type="transmembrane region" description="Helical" evidence="3">
    <location>
        <begin position="216"/>
        <end position="235"/>
    </location>
</feature>
<feature type="transmembrane region" description="Helical" evidence="3">
    <location>
        <begin position="156"/>
        <end position="175"/>
    </location>
</feature>
<dbReference type="EMBL" id="BOMG01000097">
    <property type="protein sequence ID" value="GID59459.1"/>
    <property type="molecule type" value="Genomic_DNA"/>
</dbReference>
<feature type="region of interest" description="Disordered" evidence="2">
    <location>
        <begin position="267"/>
        <end position="292"/>
    </location>
</feature>
<reference evidence="5 6" key="1">
    <citation type="submission" date="2021-01" db="EMBL/GenBank/DDBJ databases">
        <title>Whole genome shotgun sequence of Actinoplanes couchii NBRC 106145.</title>
        <authorList>
            <person name="Komaki H."/>
            <person name="Tamura T."/>
        </authorList>
    </citation>
    <scope>NUCLEOTIDE SEQUENCE [LARGE SCALE GENOMIC DNA]</scope>
    <source>
        <strain evidence="5 6">NBRC 106145</strain>
    </source>
</reference>
<feature type="transmembrane region" description="Helical" evidence="3">
    <location>
        <begin position="187"/>
        <end position="209"/>
    </location>
</feature>
<dbReference type="Proteomes" id="UP000612282">
    <property type="component" value="Unassembled WGS sequence"/>
</dbReference>
<evidence type="ECO:0000256" key="1">
    <source>
        <dbReference type="ARBA" id="ARBA00007362"/>
    </source>
</evidence>
<feature type="transmembrane region" description="Helical" evidence="3">
    <location>
        <begin position="241"/>
        <end position="259"/>
    </location>
</feature>
<feature type="transmembrane region" description="Helical" evidence="3">
    <location>
        <begin position="101"/>
        <end position="120"/>
    </location>
</feature>
<evidence type="ECO:0000313" key="6">
    <source>
        <dbReference type="Proteomes" id="UP000612282"/>
    </source>
</evidence>
<dbReference type="Gene3D" id="1.10.3730.20">
    <property type="match status" value="1"/>
</dbReference>
<evidence type="ECO:0000256" key="3">
    <source>
        <dbReference type="SAM" id="Phobius"/>
    </source>
</evidence>
<feature type="transmembrane region" description="Helical" evidence="3">
    <location>
        <begin position="70"/>
        <end position="89"/>
    </location>
</feature>
<evidence type="ECO:0000313" key="5">
    <source>
        <dbReference type="EMBL" id="GID59459.1"/>
    </source>
</evidence>
<feature type="transmembrane region" description="Helical" evidence="3">
    <location>
        <begin position="126"/>
        <end position="144"/>
    </location>
</feature>
<keyword evidence="3" id="KW-0472">Membrane</keyword>
<name>A0ABQ3XLR3_9ACTN</name>
<keyword evidence="3" id="KW-1133">Transmembrane helix</keyword>
<organism evidence="5 6">
    <name type="scientific">Actinoplanes couchii</name>
    <dbReference type="NCBI Taxonomy" id="403638"/>
    <lineage>
        <taxon>Bacteria</taxon>
        <taxon>Bacillati</taxon>
        <taxon>Actinomycetota</taxon>
        <taxon>Actinomycetes</taxon>
        <taxon>Micromonosporales</taxon>
        <taxon>Micromonosporaceae</taxon>
        <taxon>Actinoplanes</taxon>
    </lineage>
</organism>
<sequence length="292" mass="29908">MIGRPTAPADTTAVYRSITPDSCNCRTRRRQGEGDSRQRNTGLAALGLAVLLWASFALTIRGIGGSGLTAVDVAVLRFVTPVLLLTPWLPRAVRAVRRERPGVVACLCLAGLPHFLLAAWGGSLSSAALVGLLLPGSVPLFVALIHRTRRGINQTLALAAIVAGVATLLTATGILPSRLTTAPLPDILLFTALQGVGTGVLSTLSYAYAVRRLGSSLPAVCGALSPVLTTLLAVPLFGEPITAGTIVALTLIVGGVIGFHSSVRPGRGQASDVGHPADLASARGGRADRAGT</sequence>
<dbReference type="InterPro" id="IPR037185">
    <property type="entry name" value="EmrE-like"/>
</dbReference>
<dbReference type="SUPFAM" id="SSF103481">
    <property type="entry name" value="Multidrug resistance efflux transporter EmrE"/>
    <property type="match status" value="1"/>
</dbReference>
<protein>
    <recommendedName>
        <fullName evidence="4">EamA domain-containing protein</fullName>
    </recommendedName>
</protein>
<comment type="similarity">
    <text evidence="1">Belongs to the EamA transporter family.</text>
</comment>
<feature type="domain" description="EamA" evidence="4">
    <location>
        <begin position="156"/>
        <end position="258"/>
    </location>
</feature>
<evidence type="ECO:0000256" key="2">
    <source>
        <dbReference type="SAM" id="MobiDB-lite"/>
    </source>
</evidence>
<dbReference type="Pfam" id="PF00892">
    <property type="entry name" value="EamA"/>
    <property type="match status" value="1"/>
</dbReference>
<evidence type="ECO:0000259" key="4">
    <source>
        <dbReference type="Pfam" id="PF00892"/>
    </source>
</evidence>
<gene>
    <name evidence="5" type="ORF">Aco03nite_078630</name>
</gene>
<keyword evidence="3" id="KW-0812">Transmembrane</keyword>
<accession>A0ABQ3XLR3</accession>
<dbReference type="InterPro" id="IPR000620">
    <property type="entry name" value="EamA_dom"/>
</dbReference>
<proteinExistence type="inferred from homology"/>